<dbReference type="CDD" id="cd04818">
    <property type="entry name" value="PA_subtilisin_1"/>
    <property type="match status" value="1"/>
</dbReference>
<sequence length="1039" mass="111756">MMLFIGLYITNKEQDYNEKRIADIRKTHEHFLRNSPFKASLKLTKEERKAKRLPPNKYFEREWELTLDPFTGKPESQRVFELQKQLKERAMLAKVPGENANDWEERGPDNVGGRTRAIMYDPNDPNGKRVFAGGVSGGLWVNNDITDANSAWAEVDIPNNLSITCITYDPNNFNTFYVGTGESYVQGDVQGNGVWQSTNGGTTWSKVFGGVTGETTFESSARLTVNTPGPVAGEYLLAPAVFGPTLTSVTRDLVLVDDGSGTPNEGCGALTNGASINNKIAVIERGSCNFTVKVKNAQDAGAVAVLMVNNVTGAPIEQGGEDATITIPSAMISKEEGQAIIAQLGSGINVTMEYVSSYVTASYVTPGVHHINDIKIRDNGGASEIYVAAGSTFYPDANPISFFGIEDYGMYRSTNSGASWSKITLPSAPGGSTYAPNDIEVSFDNTLIWVSTTSNAYGAGGGAILSSSNGTSFTLKKTLTDGLRTQIAMSSVDADKLYVLAEKASDVNPVEILMTNDGFATETNLTLPVDVETDIPAEDFTNGQAFYDLLIEVDPTNDNILYVGGIDLFRSSDAGSSWDQISEYYSSTGLSDVHPDQHAFVFDPSDPTKAVNGNDGGVYYATALSGTPNITARNKNYNTLQFYHGAIGQEVASEKLLAGSQDNGSHLINNASPGIGSSGEVTGGDGTYVFIDIDNQYMVTSSQYGNYYYRDYATGTTSGYTIENGSPGQFVNPAALDSDSNYLFADGSDIFGGIYQINRYELKTNSALSSVISDAMFDGAATAFKVSPYSANTLFVGTDNGKLFKITNATNKPSVTWQEITGDAFYGSISCVELGANDNEIFVTFYNYGVPSIYYTANGGGSWTNKEGDLPDLPVRAILRNPLNSEEVILGTDLGVWATPSFSDANPNWYQSQNGMKDVKVTSFNLRTVDNTVLATTYGRGMFTGTFTADASTLSVDKKVADNFRIYPTVSNGSFNVSLKQGVNGQLTIYDLNGRVVHGTNVNFAKSSVETISINVASGLYIVKFLSGNQASTHKIIVE</sequence>
<feature type="domain" description="Secretion system C-terminal sorting" evidence="3">
    <location>
        <begin position="966"/>
        <end position="1038"/>
    </location>
</feature>
<dbReference type="InterPro" id="IPR011047">
    <property type="entry name" value="Quinoprotein_ADH-like_sf"/>
</dbReference>
<comment type="caution">
    <text evidence="4">The sequence shown here is derived from an EMBL/GenBank/DDBJ whole genome shotgun (WGS) entry which is preliminary data.</text>
</comment>
<dbReference type="SUPFAM" id="SSF50998">
    <property type="entry name" value="Quinoprotein alcohol dehydrogenase-like"/>
    <property type="match status" value="1"/>
</dbReference>
<dbReference type="Pfam" id="PF18962">
    <property type="entry name" value="Por_Secre_tail"/>
    <property type="match status" value="1"/>
</dbReference>
<name>A0ABP6Y2H6_9FLAO</name>
<dbReference type="InterPro" id="IPR026444">
    <property type="entry name" value="Secre_tail"/>
</dbReference>
<evidence type="ECO:0000259" key="3">
    <source>
        <dbReference type="Pfam" id="PF18962"/>
    </source>
</evidence>
<dbReference type="NCBIfam" id="TIGR04183">
    <property type="entry name" value="Por_Secre_tail"/>
    <property type="match status" value="1"/>
</dbReference>
<feature type="domain" description="PA" evidence="2">
    <location>
        <begin position="249"/>
        <end position="340"/>
    </location>
</feature>
<dbReference type="InterPro" id="IPR046450">
    <property type="entry name" value="PA_dom_sf"/>
</dbReference>
<dbReference type="PANTHER" id="PTHR43739">
    <property type="entry name" value="XYLOGLUCANASE (EUROFUNG)"/>
    <property type="match status" value="1"/>
</dbReference>
<keyword evidence="5" id="KW-1185">Reference proteome</keyword>
<dbReference type="SUPFAM" id="SSF52025">
    <property type="entry name" value="PA domain"/>
    <property type="match status" value="1"/>
</dbReference>
<dbReference type="SUPFAM" id="SSF50939">
    <property type="entry name" value="Sialidases"/>
    <property type="match status" value="1"/>
</dbReference>
<dbReference type="Proteomes" id="UP001500954">
    <property type="component" value="Unassembled WGS sequence"/>
</dbReference>
<protein>
    <recommendedName>
        <fullName evidence="6">T9SS C-terminal target domain-containing protein</fullName>
    </recommendedName>
</protein>
<accession>A0ABP6Y2H6</accession>
<dbReference type="PANTHER" id="PTHR43739:SF5">
    <property type="entry name" value="EXO-ALPHA-SIALIDASE"/>
    <property type="match status" value="1"/>
</dbReference>
<dbReference type="InterPro" id="IPR003137">
    <property type="entry name" value="PA_domain"/>
</dbReference>
<dbReference type="Gene3D" id="2.130.10.10">
    <property type="entry name" value="YVTN repeat-like/Quinoprotein amine dehydrogenase"/>
    <property type="match status" value="4"/>
</dbReference>
<keyword evidence="1" id="KW-0732">Signal</keyword>
<evidence type="ECO:0000259" key="2">
    <source>
        <dbReference type="Pfam" id="PF02225"/>
    </source>
</evidence>
<proteinExistence type="predicted"/>
<dbReference type="Gene3D" id="3.50.30.30">
    <property type="match status" value="1"/>
</dbReference>
<dbReference type="SUPFAM" id="SSF110296">
    <property type="entry name" value="Oligoxyloglucan reducing end-specific cellobiohydrolase"/>
    <property type="match status" value="1"/>
</dbReference>
<organism evidence="4 5">
    <name type="scientific">Snuella lapsa</name>
    <dbReference type="NCBI Taxonomy" id="870481"/>
    <lineage>
        <taxon>Bacteria</taxon>
        <taxon>Pseudomonadati</taxon>
        <taxon>Bacteroidota</taxon>
        <taxon>Flavobacteriia</taxon>
        <taxon>Flavobacteriales</taxon>
        <taxon>Flavobacteriaceae</taxon>
        <taxon>Snuella</taxon>
    </lineage>
</organism>
<dbReference type="InterPro" id="IPR015943">
    <property type="entry name" value="WD40/YVTN_repeat-like_dom_sf"/>
</dbReference>
<evidence type="ECO:0000313" key="4">
    <source>
        <dbReference type="EMBL" id="GAA3575891.1"/>
    </source>
</evidence>
<dbReference type="InterPro" id="IPR052025">
    <property type="entry name" value="Xyloglucanase_GH74"/>
</dbReference>
<dbReference type="InterPro" id="IPR036278">
    <property type="entry name" value="Sialidase_sf"/>
</dbReference>
<gene>
    <name evidence="4" type="ORF">GCM10022395_26090</name>
</gene>
<dbReference type="Pfam" id="PF02225">
    <property type="entry name" value="PA"/>
    <property type="match status" value="1"/>
</dbReference>
<dbReference type="EMBL" id="BAABCY010000071">
    <property type="protein sequence ID" value="GAA3575891.1"/>
    <property type="molecule type" value="Genomic_DNA"/>
</dbReference>
<evidence type="ECO:0008006" key="6">
    <source>
        <dbReference type="Google" id="ProtNLM"/>
    </source>
</evidence>
<reference evidence="5" key="1">
    <citation type="journal article" date="2019" name="Int. J. Syst. Evol. Microbiol.">
        <title>The Global Catalogue of Microorganisms (GCM) 10K type strain sequencing project: providing services to taxonomists for standard genome sequencing and annotation.</title>
        <authorList>
            <consortium name="The Broad Institute Genomics Platform"/>
            <consortium name="The Broad Institute Genome Sequencing Center for Infectious Disease"/>
            <person name="Wu L."/>
            <person name="Ma J."/>
        </authorList>
    </citation>
    <scope>NUCLEOTIDE SEQUENCE [LARGE SCALE GENOMIC DNA]</scope>
    <source>
        <strain evidence="5">JCM 17111</strain>
    </source>
</reference>
<evidence type="ECO:0000313" key="5">
    <source>
        <dbReference type="Proteomes" id="UP001500954"/>
    </source>
</evidence>
<evidence type="ECO:0000256" key="1">
    <source>
        <dbReference type="ARBA" id="ARBA00022729"/>
    </source>
</evidence>